<reference evidence="7 8" key="1">
    <citation type="journal article" date="2016" name="Nat. Commun.">
        <title>Thousands of microbial genomes shed light on interconnected biogeochemical processes in an aquifer system.</title>
        <authorList>
            <person name="Anantharaman K."/>
            <person name="Brown C.T."/>
            <person name="Hug L.A."/>
            <person name="Sharon I."/>
            <person name="Castelle C.J."/>
            <person name="Probst A.J."/>
            <person name="Thomas B.C."/>
            <person name="Singh A."/>
            <person name="Wilkins M.J."/>
            <person name="Karaoz U."/>
            <person name="Brodie E.L."/>
            <person name="Williams K.H."/>
            <person name="Hubbard S.S."/>
            <person name="Banfield J.F."/>
        </authorList>
    </citation>
    <scope>NUCLEOTIDE SEQUENCE [LARGE SCALE GENOMIC DNA]</scope>
</reference>
<evidence type="ECO:0000256" key="5">
    <source>
        <dbReference type="RuleBase" id="RU362028"/>
    </source>
</evidence>
<evidence type="ECO:0000256" key="2">
    <source>
        <dbReference type="ARBA" id="ARBA00023235"/>
    </source>
</evidence>
<evidence type="ECO:0000256" key="3">
    <source>
        <dbReference type="PIRSR" id="PIRSR606225-1"/>
    </source>
</evidence>
<keyword evidence="2 5" id="KW-0413">Isomerase</keyword>
<accession>A0A1F4NRL7</accession>
<keyword evidence="4" id="KW-0694">RNA-binding</keyword>
<dbReference type="SUPFAM" id="SSF55120">
    <property type="entry name" value="Pseudouridine synthase"/>
    <property type="match status" value="1"/>
</dbReference>
<organism evidence="7 8">
    <name type="scientific">candidate division Kazan bacterium RBG_13_50_9</name>
    <dbReference type="NCBI Taxonomy" id="1798535"/>
    <lineage>
        <taxon>Bacteria</taxon>
        <taxon>Bacteria division Kazan-3B-28</taxon>
    </lineage>
</organism>
<dbReference type="Pfam" id="PF01479">
    <property type="entry name" value="S4"/>
    <property type="match status" value="1"/>
</dbReference>
<dbReference type="SMART" id="SM00363">
    <property type="entry name" value="S4"/>
    <property type="match status" value="1"/>
</dbReference>
<dbReference type="InterPro" id="IPR006224">
    <property type="entry name" value="PsdUridine_synth_RluA-like_CS"/>
</dbReference>
<dbReference type="CDD" id="cd00165">
    <property type="entry name" value="S4"/>
    <property type="match status" value="1"/>
</dbReference>
<dbReference type="PANTHER" id="PTHR21600">
    <property type="entry name" value="MITOCHONDRIAL RNA PSEUDOURIDINE SYNTHASE"/>
    <property type="match status" value="1"/>
</dbReference>
<evidence type="ECO:0000259" key="6">
    <source>
        <dbReference type="SMART" id="SM00363"/>
    </source>
</evidence>
<sequence>MAPAKTHRFKARKAQAGQRLDIVLAAQLPRYSRQFLAGQIKTGRVSIDGRTVRLPKTKVRVGQVIKAALESPHTSLVPQPLKLDIIHQDSDIAVVNKPPGLVMHPAGHHQRGTLANALKAQFPTFYLVHRLDKDTSGVVVVALTEKVKDFLSRLFEQRRVNKTYIALLTGKITPREAYIDLPIKRGRSAKFEVLPGGREATSFYRVKEYIGRRYSLVEVKPQSGRTHQIRVHFKAINHPVVGDITYGRAEMGLPRQFLHASQLEFTDWNNHKRQFTAPLPYDLSKFLDDAKR</sequence>
<dbReference type="PROSITE" id="PS01129">
    <property type="entry name" value="PSI_RLU"/>
    <property type="match status" value="1"/>
</dbReference>
<dbReference type="InterPro" id="IPR036986">
    <property type="entry name" value="S4_RNA-bd_sf"/>
</dbReference>
<dbReference type="InterPro" id="IPR020103">
    <property type="entry name" value="PsdUridine_synth_cat_dom_sf"/>
</dbReference>
<feature type="active site" evidence="3">
    <location>
        <position position="132"/>
    </location>
</feature>
<comment type="caution">
    <text evidence="7">The sequence shown here is derived from an EMBL/GenBank/DDBJ whole genome shotgun (WGS) entry which is preliminary data.</text>
</comment>
<dbReference type="GO" id="GO:0000455">
    <property type="term" value="P:enzyme-directed rRNA pseudouridine synthesis"/>
    <property type="evidence" value="ECO:0007669"/>
    <property type="project" value="UniProtKB-ARBA"/>
</dbReference>
<feature type="domain" description="RNA-binding S4" evidence="6">
    <location>
        <begin position="18"/>
        <end position="80"/>
    </location>
</feature>
<dbReference type="EC" id="5.4.99.-" evidence="5"/>
<dbReference type="InterPro" id="IPR050188">
    <property type="entry name" value="RluA_PseudoU_synthase"/>
</dbReference>
<dbReference type="GO" id="GO:0003723">
    <property type="term" value="F:RNA binding"/>
    <property type="evidence" value="ECO:0007669"/>
    <property type="project" value="UniProtKB-KW"/>
</dbReference>
<comment type="similarity">
    <text evidence="1 5">Belongs to the pseudouridine synthase RluA family.</text>
</comment>
<dbReference type="AlphaFoldDB" id="A0A1F4NRL7"/>
<dbReference type="Pfam" id="PF00849">
    <property type="entry name" value="PseudoU_synth_2"/>
    <property type="match status" value="1"/>
</dbReference>
<evidence type="ECO:0000256" key="1">
    <source>
        <dbReference type="ARBA" id="ARBA00010876"/>
    </source>
</evidence>
<dbReference type="SUPFAM" id="SSF55174">
    <property type="entry name" value="Alpha-L RNA-binding motif"/>
    <property type="match status" value="1"/>
</dbReference>
<dbReference type="InterPro" id="IPR002942">
    <property type="entry name" value="S4_RNA-bd"/>
</dbReference>
<dbReference type="PANTHER" id="PTHR21600:SF44">
    <property type="entry name" value="RIBOSOMAL LARGE SUBUNIT PSEUDOURIDINE SYNTHASE D"/>
    <property type="match status" value="1"/>
</dbReference>
<dbReference type="Gene3D" id="3.10.290.10">
    <property type="entry name" value="RNA-binding S4 domain"/>
    <property type="match status" value="1"/>
</dbReference>
<dbReference type="NCBIfam" id="TIGR00005">
    <property type="entry name" value="rluA_subfam"/>
    <property type="match status" value="1"/>
</dbReference>
<dbReference type="GO" id="GO:0120159">
    <property type="term" value="F:rRNA pseudouridine synthase activity"/>
    <property type="evidence" value="ECO:0007669"/>
    <property type="project" value="UniProtKB-ARBA"/>
</dbReference>
<evidence type="ECO:0000256" key="4">
    <source>
        <dbReference type="PROSITE-ProRule" id="PRU00182"/>
    </source>
</evidence>
<name>A0A1F4NRL7_UNCK3</name>
<comment type="catalytic activity">
    <reaction evidence="5">
        <text>a uridine in RNA = a pseudouridine in RNA</text>
        <dbReference type="Rhea" id="RHEA:48348"/>
        <dbReference type="Rhea" id="RHEA-COMP:12068"/>
        <dbReference type="Rhea" id="RHEA-COMP:12069"/>
        <dbReference type="ChEBI" id="CHEBI:65314"/>
        <dbReference type="ChEBI" id="CHEBI:65315"/>
    </reaction>
</comment>
<dbReference type="PROSITE" id="PS50889">
    <property type="entry name" value="S4"/>
    <property type="match status" value="1"/>
</dbReference>
<dbReference type="EMBL" id="META01000005">
    <property type="protein sequence ID" value="OGB74070.1"/>
    <property type="molecule type" value="Genomic_DNA"/>
</dbReference>
<dbReference type="InterPro" id="IPR006145">
    <property type="entry name" value="PsdUridine_synth_RsuA/RluA"/>
</dbReference>
<proteinExistence type="inferred from homology"/>
<dbReference type="Proteomes" id="UP000176651">
    <property type="component" value="Unassembled WGS sequence"/>
</dbReference>
<comment type="function">
    <text evidence="5">Responsible for synthesis of pseudouridine from uracil.</text>
</comment>
<evidence type="ECO:0000313" key="8">
    <source>
        <dbReference type="Proteomes" id="UP000176651"/>
    </source>
</evidence>
<protein>
    <recommendedName>
        <fullName evidence="5">Pseudouridine synthase</fullName>
        <ecNumber evidence="5">5.4.99.-</ecNumber>
    </recommendedName>
</protein>
<dbReference type="InterPro" id="IPR006225">
    <property type="entry name" value="PsdUridine_synth_RluC/D"/>
</dbReference>
<dbReference type="CDD" id="cd02869">
    <property type="entry name" value="PseudoU_synth_RluA_like"/>
    <property type="match status" value="1"/>
</dbReference>
<gene>
    <name evidence="7" type="ORF">A2V68_02470</name>
</gene>
<dbReference type="STRING" id="1798535.A2V68_02470"/>
<dbReference type="Gene3D" id="3.30.2350.10">
    <property type="entry name" value="Pseudouridine synthase"/>
    <property type="match status" value="1"/>
</dbReference>
<evidence type="ECO:0000313" key="7">
    <source>
        <dbReference type="EMBL" id="OGB74070.1"/>
    </source>
</evidence>